<dbReference type="PANTHER" id="PTHR10429:SF0">
    <property type="entry name" value="DNA-3-METHYLADENINE GLYCOSYLASE"/>
    <property type="match status" value="1"/>
</dbReference>
<protein>
    <recommendedName>
        <fullName evidence="5">Putative 3-methyladenine DNA glycosylase</fullName>
        <ecNumber evidence="5">3.2.2.-</ecNumber>
    </recommendedName>
</protein>
<dbReference type="CDD" id="cd00540">
    <property type="entry name" value="AAG"/>
    <property type="match status" value="1"/>
</dbReference>
<gene>
    <name evidence="6" type="ORF">A2927_02760</name>
</gene>
<dbReference type="SUPFAM" id="SSF50486">
    <property type="entry name" value="FMT C-terminal domain-like"/>
    <property type="match status" value="1"/>
</dbReference>
<accession>A0A1G2BLB9</accession>
<dbReference type="AlphaFoldDB" id="A0A1G2BLB9"/>
<dbReference type="Gene3D" id="3.10.300.10">
    <property type="entry name" value="Methylpurine-DNA glycosylase (MPG)"/>
    <property type="match status" value="1"/>
</dbReference>
<evidence type="ECO:0000256" key="2">
    <source>
        <dbReference type="ARBA" id="ARBA00022763"/>
    </source>
</evidence>
<dbReference type="HAMAP" id="MF_00527">
    <property type="entry name" value="3MGH"/>
    <property type="match status" value="1"/>
</dbReference>
<dbReference type="InterPro" id="IPR036995">
    <property type="entry name" value="MPG_sf"/>
</dbReference>
<dbReference type="NCBIfam" id="TIGR00567">
    <property type="entry name" value="3mg"/>
    <property type="match status" value="1"/>
</dbReference>
<dbReference type="InterPro" id="IPR003180">
    <property type="entry name" value="MPG"/>
</dbReference>
<comment type="similarity">
    <text evidence="1 5">Belongs to the DNA glycosylase MPG family.</text>
</comment>
<sequence>MRLPRTFFEQKTLKVAKQLLGCFLIRQIGKKKIISRIIETEAYCGPKDLANHASKGRTQRTSTMFKKAGHAYVYLIYGMYHCFNIVTEKEDYPAAVLIRGIEITKNLKLKTNNLKILGPGKVCRELKIDKNLNGVDLIKSKELWVKSGVGFSPFKIKSMPRVGVDYAGKWAKKKWRFTPHHFC</sequence>
<dbReference type="GO" id="GO:0006284">
    <property type="term" value="P:base-excision repair"/>
    <property type="evidence" value="ECO:0007669"/>
    <property type="project" value="InterPro"/>
</dbReference>
<dbReference type="STRING" id="1798550.A2927_02760"/>
<evidence type="ECO:0000256" key="1">
    <source>
        <dbReference type="ARBA" id="ARBA00009232"/>
    </source>
</evidence>
<dbReference type="EC" id="3.2.2.-" evidence="5"/>
<dbReference type="EMBL" id="MHKL01000004">
    <property type="protein sequence ID" value="OGY89971.1"/>
    <property type="molecule type" value="Genomic_DNA"/>
</dbReference>
<evidence type="ECO:0000256" key="5">
    <source>
        <dbReference type="HAMAP-Rule" id="MF_00527"/>
    </source>
</evidence>
<keyword evidence="4 5" id="KW-0234">DNA repair</keyword>
<proteinExistence type="inferred from homology"/>
<dbReference type="InterPro" id="IPR011034">
    <property type="entry name" value="Formyl_transferase-like_C_sf"/>
</dbReference>
<dbReference type="PANTHER" id="PTHR10429">
    <property type="entry name" value="DNA-3-METHYLADENINE GLYCOSYLASE"/>
    <property type="match status" value="1"/>
</dbReference>
<comment type="caution">
    <text evidence="6">The sequence shown here is derived from an EMBL/GenBank/DDBJ whole genome shotgun (WGS) entry which is preliminary data.</text>
</comment>
<keyword evidence="2 5" id="KW-0227">DNA damage</keyword>
<dbReference type="GO" id="GO:0003905">
    <property type="term" value="F:alkylbase DNA N-glycosylase activity"/>
    <property type="evidence" value="ECO:0007669"/>
    <property type="project" value="InterPro"/>
</dbReference>
<evidence type="ECO:0000313" key="6">
    <source>
        <dbReference type="EMBL" id="OGY89971.1"/>
    </source>
</evidence>
<evidence type="ECO:0000313" key="7">
    <source>
        <dbReference type="Proteomes" id="UP000178849"/>
    </source>
</evidence>
<evidence type="ECO:0000256" key="3">
    <source>
        <dbReference type="ARBA" id="ARBA00022801"/>
    </source>
</evidence>
<name>A0A1G2BLB9_9BACT</name>
<evidence type="ECO:0000256" key="4">
    <source>
        <dbReference type="ARBA" id="ARBA00023204"/>
    </source>
</evidence>
<dbReference type="FunFam" id="3.10.300.10:FF:000001">
    <property type="entry name" value="Putative 3-methyladenine DNA glycosylase"/>
    <property type="match status" value="1"/>
</dbReference>
<dbReference type="Pfam" id="PF02245">
    <property type="entry name" value="Pur_DNA_glyco"/>
    <property type="match status" value="1"/>
</dbReference>
<organism evidence="6 7">
    <name type="scientific">Candidatus Komeilibacteria bacterium RIFCSPLOWO2_01_FULL_45_10</name>
    <dbReference type="NCBI Taxonomy" id="1798550"/>
    <lineage>
        <taxon>Bacteria</taxon>
        <taxon>Candidatus Komeiliibacteriota</taxon>
    </lineage>
</organism>
<dbReference type="Proteomes" id="UP000178849">
    <property type="component" value="Unassembled WGS sequence"/>
</dbReference>
<keyword evidence="3 5" id="KW-0378">Hydrolase</keyword>
<reference evidence="6 7" key="1">
    <citation type="journal article" date="2016" name="Nat. Commun.">
        <title>Thousands of microbial genomes shed light on interconnected biogeochemical processes in an aquifer system.</title>
        <authorList>
            <person name="Anantharaman K."/>
            <person name="Brown C.T."/>
            <person name="Hug L.A."/>
            <person name="Sharon I."/>
            <person name="Castelle C.J."/>
            <person name="Probst A.J."/>
            <person name="Thomas B.C."/>
            <person name="Singh A."/>
            <person name="Wilkins M.J."/>
            <person name="Karaoz U."/>
            <person name="Brodie E.L."/>
            <person name="Williams K.H."/>
            <person name="Hubbard S.S."/>
            <person name="Banfield J.F."/>
        </authorList>
    </citation>
    <scope>NUCLEOTIDE SEQUENCE [LARGE SCALE GENOMIC DNA]</scope>
</reference>
<dbReference type="GO" id="GO:0003677">
    <property type="term" value="F:DNA binding"/>
    <property type="evidence" value="ECO:0007669"/>
    <property type="project" value="InterPro"/>
</dbReference>